<proteinExistence type="predicted"/>
<dbReference type="Proteomes" id="UP001595867">
    <property type="component" value="Unassembled WGS sequence"/>
</dbReference>
<evidence type="ECO:0000313" key="3">
    <source>
        <dbReference type="EMBL" id="MFC4071789.1"/>
    </source>
</evidence>
<protein>
    <submittedName>
        <fullName evidence="3">DUF6286 domain-containing protein</fullName>
    </submittedName>
</protein>
<evidence type="ECO:0000256" key="1">
    <source>
        <dbReference type="SAM" id="Phobius"/>
    </source>
</evidence>
<feature type="transmembrane region" description="Helical" evidence="1">
    <location>
        <begin position="73"/>
        <end position="92"/>
    </location>
</feature>
<sequence>MTVANHQPSPLTAATAPTGNGPVGAVGPALAVLLVVVGAAGVREGLITAGMAGGSPLLPGLLDTADRALTDHAAPSGAIAILAGLWLVVTALRPRVRRTFALRARTGVFASRRDVARIASDAAAGVSGVLHARSTVSRRRVTTTVDTLGSDPGPADEVQQVITDRLRRLTSEPAVRVRTRPARPGADGRIA</sequence>
<keyword evidence="4" id="KW-1185">Reference proteome</keyword>
<gene>
    <name evidence="3" type="ORF">ACFO0C_43210</name>
</gene>
<comment type="caution">
    <text evidence="3">The sequence shown here is derived from an EMBL/GenBank/DDBJ whole genome shotgun (WGS) entry which is preliminary data.</text>
</comment>
<reference evidence="4" key="1">
    <citation type="journal article" date="2019" name="Int. J. Syst. Evol. Microbiol.">
        <title>The Global Catalogue of Microorganisms (GCM) 10K type strain sequencing project: providing services to taxonomists for standard genome sequencing and annotation.</title>
        <authorList>
            <consortium name="The Broad Institute Genomics Platform"/>
            <consortium name="The Broad Institute Genome Sequencing Center for Infectious Disease"/>
            <person name="Wu L."/>
            <person name="Ma J."/>
        </authorList>
    </citation>
    <scope>NUCLEOTIDE SEQUENCE [LARGE SCALE GENOMIC DNA]</scope>
    <source>
        <strain evidence="4">TBRC 5832</strain>
    </source>
</reference>
<accession>A0ABV8J5F1</accession>
<evidence type="ECO:0000259" key="2">
    <source>
        <dbReference type="Pfam" id="PF19803"/>
    </source>
</evidence>
<keyword evidence="1" id="KW-1133">Transmembrane helix</keyword>
<organism evidence="3 4">
    <name type="scientific">Actinoplanes subglobosus</name>
    <dbReference type="NCBI Taxonomy" id="1547892"/>
    <lineage>
        <taxon>Bacteria</taxon>
        <taxon>Bacillati</taxon>
        <taxon>Actinomycetota</taxon>
        <taxon>Actinomycetes</taxon>
        <taxon>Micromonosporales</taxon>
        <taxon>Micromonosporaceae</taxon>
        <taxon>Actinoplanes</taxon>
    </lineage>
</organism>
<dbReference type="EMBL" id="JBHSBL010000029">
    <property type="protein sequence ID" value="MFC4071789.1"/>
    <property type="molecule type" value="Genomic_DNA"/>
</dbReference>
<dbReference type="Pfam" id="PF19803">
    <property type="entry name" value="DUF6286"/>
    <property type="match status" value="1"/>
</dbReference>
<evidence type="ECO:0000313" key="4">
    <source>
        <dbReference type="Proteomes" id="UP001595867"/>
    </source>
</evidence>
<dbReference type="InterPro" id="IPR046253">
    <property type="entry name" value="DUF6286"/>
</dbReference>
<feature type="domain" description="DUF6286" evidence="2">
    <location>
        <begin position="82"/>
        <end position="180"/>
    </location>
</feature>
<keyword evidence="1" id="KW-0812">Transmembrane</keyword>
<name>A0ABV8J5F1_9ACTN</name>
<dbReference type="RefSeq" id="WP_378072667.1">
    <property type="nucleotide sequence ID" value="NZ_JBHSBL010000029.1"/>
</dbReference>
<keyword evidence="1" id="KW-0472">Membrane</keyword>